<evidence type="ECO:0000256" key="2">
    <source>
        <dbReference type="ARBA" id="ARBA00004141"/>
    </source>
</evidence>
<keyword evidence="10 18" id="KW-1133">Transmembrane helix</keyword>
<dbReference type="EC" id="2.7.8.5" evidence="5 16"/>
<dbReference type="GO" id="GO:0016020">
    <property type="term" value="C:membrane"/>
    <property type="evidence" value="ECO:0007669"/>
    <property type="project" value="UniProtKB-SubCell"/>
</dbReference>
<reference evidence="19" key="2">
    <citation type="journal article" date="2021" name="PeerJ">
        <title>Extensive microbial diversity within the chicken gut microbiome revealed by metagenomics and culture.</title>
        <authorList>
            <person name="Gilroy R."/>
            <person name="Ravi A."/>
            <person name="Getino M."/>
            <person name="Pursley I."/>
            <person name="Horton D.L."/>
            <person name="Alikhan N.F."/>
            <person name="Baker D."/>
            <person name="Gharbi K."/>
            <person name="Hall N."/>
            <person name="Watson M."/>
            <person name="Adriaenssens E.M."/>
            <person name="Foster-Nyarko E."/>
            <person name="Jarju S."/>
            <person name="Secka A."/>
            <person name="Antonio M."/>
            <person name="Oren A."/>
            <person name="Chaudhuri R.R."/>
            <person name="La Ragione R."/>
            <person name="Hildebrand F."/>
            <person name="Pallen M.J."/>
        </authorList>
    </citation>
    <scope>NUCLEOTIDE SEQUENCE</scope>
    <source>
        <strain evidence="19">1370</strain>
    </source>
</reference>
<evidence type="ECO:0000256" key="7">
    <source>
        <dbReference type="ARBA" id="ARBA00022516"/>
    </source>
</evidence>
<evidence type="ECO:0000256" key="3">
    <source>
        <dbReference type="ARBA" id="ARBA00005042"/>
    </source>
</evidence>
<comment type="caution">
    <text evidence="19">The sequence shown here is derived from an EMBL/GenBank/DDBJ whole genome shotgun (WGS) entry which is preliminary data.</text>
</comment>
<evidence type="ECO:0000256" key="11">
    <source>
        <dbReference type="ARBA" id="ARBA00023098"/>
    </source>
</evidence>
<dbReference type="PANTHER" id="PTHR14269">
    <property type="entry name" value="CDP-DIACYLGLYCEROL--GLYCEROL-3-PHOSPHATE 3-PHOSPHATIDYLTRANSFERASE-RELATED"/>
    <property type="match status" value="1"/>
</dbReference>
<evidence type="ECO:0000256" key="14">
    <source>
        <dbReference type="ARBA" id="ARBA00023264"/>
    </source>
</evidence>
<keyword evidence="11" id="KW-0443">Lipid metabolism</keyword>
<name>A0A9D1T4V6_9FIRM</name>
<feature type="transmembrane region" description="Helical" evidence="18">
    <location>
        <begin position="161"/>
        <end position="180"/>
    </location>
</feature>
<evidence type="ECO:0000256" key="9">
    <source>
        <dbReference type="ARBA" id="ARBA00022692"/>
    </source>
</evidence>
<dbReference type="PIRSF" id="PIRSF000847">
    <property type="entry name" value="Phos_ph_gly_syn"/>
    <property type="match status" value="1"/>
</dbReference>
<feature type="transmembrane region" description="Helical" evidence="18">
    <location>
        <begin position="134"/>
        <end position="155"/>
    </location>
</feature>
<dbReference type="InterPro" id="IPR043130">
    <property type="entry name" value="CDP-OH_PTrfase_TM_dom"/>
</dbReference>
<dbReference type="GO" id="GO:0046474">
    <property type="term" value="P:glycerophospholipid biosynthetic process"/>
    <property type="evidence" value="ECO:0007669"/>
    <property type="project" value="TreeGrafter"/>
</dbReference>
<evidence type="ECO:0000256" key="16">
    <source>
        <dbReference type="NCBIfam" id="TIGR00560"/>
    </source>
</evidence>
<keyword evidence="8 17" id="KW-0808">Transferase</keyword>
<reference evidence="19" key="1">
    <citation type="submission" date="2020-10" db="EMBL/GenBank/DDBJ databases">
        <authorList>
            <person name="Gilroy R."/>
        </authorList>
    </citation>
    <scope>NUCLEOTIDE SEQUENCE</scope>
    <source>
        <strain evidence="19">1370</strain>
    </source>
</reference>
<dbReference type="Pfam" id="PF01066">
    <property type="entry name" value="CDP-OH_P_transf"/>
    <property type="match status" value="1"/>
</dbReference>
<proteinExistence type="inferred from homology"/>
<dbReference type="GO" id="GO:0008444">
    <property type="term" value="F:CDP-diacylglycerol-glycerol-3-phosphate 3-phosphatidyltransferase activity"/>
    <property type="evidence" value="ECO:0007669"/>
    <property type="project" value="UniProtKB-UniRule"/>
</dbReference>
<evidence type="ECO:0000256" key="18">
    <source>
        <dbReference type="SAM" id="Phobius"/>
    </source>
</evidence>
<evidence type="ECO:0000256" key="12">
    <source>
        <dbReference type="ARBA" id="ARBA00023136"/>
    </source>
</evidence>
<feature type="transmembrane region" description="Helical" evidence="18">
    <location>
        <begin position="72"/>
        <end position="97"/>
    </location>
</feature>
<dbReference type="Proteomes" id="UP000823960">
    <property type="component" value="Unassembled WGS sequence"/>
</dbReference>
<dbReference type="Gene3D" id="1.20.120.1760">
    <property type="match status" value="1"/>
</dbReference>
<dbReference type="InterPro" id="IPR000462">
    <property type="entry name" value="CDP-OH_P_trans"/>
</dbReference>
<evidence type="ECO:0000256" key="5">
    <source>
        <dbReference type="ARBA" id="ARBA00013170"/>
    </source>
</evidence>
<comment type="subcellular location">
    <subcellularLocation>
        <location evidence="2">Membrane</location>
        <topology evidence="2">Multi-pass membrane protein</topology>
    </subcellularLocation>
</comment>
<dbReference type="InterPro" id="IPR004570">
    <property type="entry name" value="Phosphatidylglycerol_P_synth"/>
</dbReference>
<evidence type="ECO:0000313" key="20">
    <source>
        <dbReference type="Proteomes" id="UP000823960"/>
    </source>
</evidence>
<evidence type="ECO:0000256" key="4">
    <source>
        <dbReference type="ARBA" id="ARBA00010441"/>
    </source>
</evidence>
<dbReference type="PANTHER" id="PTHR14269:SF62">
    <property type="entry name" value="CDP-DIACYLGLYCEROL--GLYCEROL-3-PHOSPHATE 3-PHOSPHATIDYLTRANSFERASE 1, CHLOROPLASTIC"/>
    <property type="match status" value="1"/>
</dbReference>
<sequence>MNLPNKLTLLRVFMIPIFVVFALWGFTPANTLIALAVFSLASITDTLDGSIARKKGLITDFGKFLDPLADKALVMAALLVFVEKGWVSSVPVMIILFREFMVSALRLVVKSGDGVVIAAGWFGKLKTAFTMLEICATLLLHGLLELGVLIPAGAVLAVDTVLVWLAAVLTAASGIQYLVAYRSAIDWKK</sequence>
<dbReference type="InterPro" id="IPR048254">
    <property type="entry name" value="CDP_ALCOHOL_P_TRANSF_CS"/>
</dbReference>
<comment type="similarity">
    <text evidence="4 17">Belongs to the CDP-alcohol phosphatidyltransferase class-I family.</text>
</comment>
<dbReference type="EMBL" id="DVOL01000079">
    <property type="protein sequence ID" value="HIV11129.1"/>
    <property type="molecule type" value="Genomic_DNA"/>
</dbReference>
<accession>A0A9D1T4V6</accession>
<comment type="catalytic activity">
    <reaction evidence="15">
        <text>a CDP-1,2-diacyl-sn-glycerol + sn-glycerol 3-phosphate = a 1,2-diacyl-sn-glycero-3-phospho-(1'-sn-glycero-3'-phosphate) + CMP + H(+)</text>
        <dbReference type="Rhea" id="RHEA:12593"/>
        <dbReference type="ChEBI" id="CHEBI:15378"/>
        <dbReference type="ChEBI" id="CHEBI:57597"/>
        <dbReference type="ChEBI" id="CHEBI:58332"/>
        <dbReference type="ChEBI" id="CHEBI:60110"/>
        <dbReference type="ChEBI" id="CHEBI:60377"/>
        <dbReference type="EC" id="2.7.8.5"/>
    </reaction>
</comment>
<keyword evidence="7" id="KW-0444">Lipid biosynthesis</keyword>
<gene>
    <name evidence="19" type="primary">pgsA</name>
    <name evidence="19" type="ORF">IAD28_05505</name>
</gene>
<protein>
    <recommendedName>
        <fullName evidence="6 16">CDP-diacylglycerol--glycerol-3-phosphate 3-phosphatidyltransferase</fullName>
        <ecNumber evidence="5 16">2.7.8.5</ecNumber>
    </recommendedName>
</protein>
<keyword evidence="13" id="KW-0594">Phospholipid biosynthesis</keyword>
<evidence type="ECO:0000256" key="17">
    <source>
        <dbReference type="RuleBase" id="RU003750"/>
    </source>
</evidence>
<organism evidence="19 20">
    <name type="scientific">Candidatus Faeciplasma avium</name>
    <dbReference type="NCBI Taxonomy" id="2840798"/>
    <lineage>
        <taxon>Bacteria</taxon>
        <taxon>Bacillati</taxon>
        <taxon>Bacillota</taxon>
        <taxon>Clostridia</taxon>
        <taxon>Eubacteriales</taxon>
        <taxon>Oscillospiraceae</taxon>
        <taxon>Oscillospiraceae incertae sedis</taxon>
        <taxon>Candidatus Faeciplasma</taxon>
    </lineage>
</organism>
<evidence type="ECO:0000256" key="1">
    <source>
        <dbReference type="ARBA" id="ARBA00003973"/>
    </source>
</evidence>
<dbReference type="AlphaFoldDB" id="A0A9D1T4V6"/>
<evidence type="ECO:0000256" key="8">
    <source>
        <dbReference type="ARBA" id="ARBA00022679"/>
    </source>
</evidence>
<keyword evidence="12 18" id="KW-0472">Membrane</keyword>
<evidence type="ECO:0000256" key="15">
    <source>
        <dbReference type="ARBA" id="ARBA00048586"/>
    </source>
</evidence>
<keyword evidence="9 18" id="KW-0812">Transmembrane</keyword>
<dbReference type="InterPro" id="IPR050324">
    <property type="entry name" value="CDP-alcohol_PTase-I"/>
</dbReference>
<evidence type="ECO:0000256" key="13">
    <source>
        <dbReference type="ARBA" id="ARBA00023209"/>
    </source>
</evidence>
<comment type="pathway">
    <text evidence="3">Phospholipid metabolism; phosphatidylglycerol biosynthesis; phosphatidylglycerol from CDP-diacylglycerol: step 1/2.</text>
</comment>
<dbReference type="NCBIfam" id="TIGR00560">
    <property type="entry name" value="pgsA"/>
    <property type="match status" value="1"/>
</dbReference>
<evidence type="ECO:0000313" key="19">
    <source>
        <dbReference type="EMBL" id="HIV11129.1"/>
    </source>
</evidence>
<dbReference type="PROSITE" id="PS00379">
    <property type="entry name" value="CDP_ALCOHOL_P_TRANSF"/>
    <property type="match status" value="1"/>
</dbReference>
<evidence type="ECO:0000256" key="6">
    <source>
        <dbReference type="ARBA" id="ARBA00014944"/>
    </source>
</evidence>
<feature type="transmembrane region" description="Helical" evidence="18">
    <location>
        <begin position="7"/>
        <end position="26"/>
    </location>
</feature>
<evidence type="ECO:0000256" key="10">
    <source>
        <dbReference type="ARBA" id="ARBA00022989"/>
    </source>
</evidence>
<comment type="function">
    <text evidence="1">This protein catalyzes the committed step to the synthesis of the acidic phospholipids.</text>
</comment>
<keyword evidence="14" id="KW-1208">Phospholipid metabolism</keyword>